<keyword evidence="4" id="KW-1185">Reference proteome</keyword>
<sequence>MALMNFLINQSVSNRGPIVQSIDTNIQQSQDYELVVQDDDYLCSLHHIILADMNPANQDRPTQDGLPETNSDDSSQGNHIVVIIPWRDFVWELDSLDFGDPTCLGAAGPDWTVVAKARLRQWEQTTSTTKAMVDFQAIVRAYEAWDDEEISMLHAAMKDQEGATEDQKKRALEQINNHRMKKRQCARTAKSVSRKMENMKEESRWELKPQFNTQETFDSVVSEIQKAKIELAKIEHRAGLIQQEQEIRDLKDAYLESRKPILQKRIQEEEEAQKLLQVIADKEKQYYANKQ</sequence>
<protein>
    <submittedName>
        <fullName evidence="3">Uncharacterized protein</fullName>
    </submittedName>
</protein>
<dbReference type="AlphaFoldDB" id="A0A9P6SLB6"/>
<accession>A0A9P6SLB6</accession>
<keyword evidence="1" id="KW-0175">Coiled coil</keyword>
<proteinExistence type="predicted"/>
<reference evidence="3" key="1">
    <citation type="journal article" date="2020" name="Fungal Divers.">
        <title>Resolving the Mortierellaceae phylogeny through synthesis of multi-gene phylogenetics and phylogenomics.</title>
        <authorList>
            <person name="Vandepol N."/>
            <person name="Liber J."/>
            <person name="Desiro A."/>
            <person name="Na H."/>
            <person name="Kennedy M."/>
            <person name="Barry K."/>
            <person name="Grigoriev I.V."/>
            <person name="Miller A.N."/>
            <person name="O'Donnell K."/>
            <person name="Stajich J.E."/>
            <person name="Bonito G."/>
        </authorList>
    </citation>
    <scope>NUCLEOTIDE SEQUENCE</scope>
    <source>
        <strain evidence="3">MES-2147</strain>
    </source>
</reference>
<feature type="compositionally biased region" description="Polar residues" evidence="2">
    <location>
        <begin position="68"/>
        <end position="77"/>
    </location>
</feature>
<evidence type="ECO:0000256" key="2">
    <source>
        <dbReference type="SAM" id="MobiDB-lite"/>
    </source>
</evidence>
<evidence type="ECO:0000313" key="3">
    <source>
        <dbReference type="EMBL" id="KAF9980438.1"/>
    </source>
</evidence>
<dbReference type="Proteomes" id="UP000749646">
    <property type="component" value="Unassembled WGS sequence"/>
</dbReference>
<dbReference type="OrthoDB" id="2442706at2759"/>
<comment type="caution">
    <text evidence="3">The sequence shown here is derived from an EMBL/GenBank/DDBJ whole genome shotgun (WGS) entry which is preliminary data.</text>
</comment>
<dbReference type="EMBL" id="JAAAHW010003845">
    <property type="protein sequence ID" value="KAF9980438.1"/>
    <property type="molecule type" value="Genomic_DNA"/>
</dbReference>
<feature type="region of interest" description="Disordered" evidence="2">
    <location>
        <begin position="55"/>
        <end position="77"/>
    </location>
</feature>
<gene>
    <name evidence="3" type="ORF">BGZ65_005096</name>
</gene>
<evidence type="ECO:0000313" key="4">
    <source>
        <dbReference type="Proteomes" id="UP000749646"/>
    </source>
</evidence>
<feature type="coiled-coil region" evidence="1">
    <location>
        <begin position="182"/>
        <end position="285"/>
    </location>
</feature>
<evidence type="ECO:0000256" key="1">
    <source>
        <dbReference type="SAM" id="Coils"/>
    </source>
</evidence>
<name>A0A9P6SLB6_9FUNG</name>
<organism evidence="3 4">
    <name type="scientific">Modicella reniformis</name>
    <dbReference type="NCBI Taxonomy" id="1440133"/>
    <lineage>
        <taxon>Eukaryota</taxon>
        <taxon>Fungi</taxon>
        <taxon>Fungi incertae sedis</taxon>
        <taxon>Mucoromycota</taxon>
        <taxon>Mortierellomycotina</taxon>
        <taxon>Mortierellomycetes</taxon>
        <taxon>Mortierellales</taxon>
        <taxon>Mortierellaceae</taxon>
        <taxon>Modicella</taxon>
    </lineage>
</organism>